<keyword evidence="1" id="KW-0732">Signal</keyword>
<keyword evidence="4" id="KW-1185">Reference proteome</keyword>
<evidence type="ECO:0000313" key="3">
    <source>
        <dbReference type="EMBL" id="RKR82888.1"/>
    </source>
</evidence>
<protein>
    <submittedName>
        <fullName evidence="3">Uncharacterized protein DUF4440</fullName>
    </submittedName>
</protein>
<dbReference type="Gene3D" id="3.10.450.50">
    <property type="match status" value="1"/>
</dbReference>
<evidence type="ECO:0000259" key="2">
    <source>
        <dbReference type="Pfam" id="PF14534"/>
    </source>
</evidence>
<gene>
    <name evidence="3" type="ORF">BDD43_3081</name>
</gene>
<dbReference type="InterPro" id="IPR032710">
    <property type="entry name" value="NTF2-like_dom_sf"/>
</dbReference>
<dbReference type="RefSeq" id="WP_121198443.1">
    <property type="nucleotide sequence ID" value="NZ_RBKU01000001.1"/>
</dbReference>
<accession>A0A495J3D7</accession>
<organism evidence="3 4">
    <name type="scientific">Mucilaginibacter gracilis</name>
    <dbReference type="NCBI Taxonomy" id="423350"/>
    <lineage>
        <taxon>Bacteria</taxon>
        <taxon>Pseudomonadati</taxon>
        <taxon>Bacteroidota</taxon>
        <taxon>Sphingobacteriia</taxon>
        <taxon>Sphingobacteriales</taxon>
        <taxon>Sphingobacteriaceae</taxon>
        <taxon>Mucilaginibacter</taxon>
    </lineage>
</organism>
<evidence type="ECO:0000313" key="4">
    <source>
        <dbReference type="Proteomes" id="UP000268007"/>
    </source>
</evidence>
<feature type="domain" description="DUF4440" evidence="2">
    <location>
        <begin position="27"/>
        <end position="135"/>
    </location>
</feature>
<name>A0A495J3D7_9SPHI</name>
<proteinExistence type="predicted"/>
<dbReference type="SUPFAM" id="SSF54427">
    <property type="entry name" value="NTF2-like"/>
    <property type="match status" value="1"/>
</dbReference>
<dbReference type="InterPro" id="IPR027843">
    <property type="entry name" value="DUF4440"/>
</dbReference>
<dbReference type="Proteomes" id="UP000268007">
    <property type="component" value="Unassembled WGS sequence"/>
</dbReference>
<reference evidence="3 4" key="1">
    <citation type="submission" date="2018-10" db="EMBL/GenBank/DDBJ databases">
        <title>Genomic Encyclopedia of Archaeal and Bacterial Type Strains, Phase II (KMG-II): from individual species to whole genera.</title>
        <authorList>
            <person name="Goeker M."/>
        </authorList>
    </citation>
    <scope>NUCLEOTIDE SEQUENCE [LARGE SCALE GENOMIC DNA]</scope>
    <source>
        <strain evidence="3 4">DSM 18602</strain>
    </source>
</reference>
<dbReference type="AlphaFoldDB" id="A0A495J3D7"/>
<evidence type="ECO:0000256" key="1">
    <source>
        <dbReference type="SAM" id="SignalP"/>
    </source>
</evidence>
<dbReference type="EMBL" id="RBKU01000001">
    <property type="protein sequence ID" value="RKR82888.1"/>
    <property type="molecule type" value="Genomic_DNA"/>
</dbReference>
<sequence>MKTIVISTGLMLLALAGFSQSPDEAAILKLSGKVFSWEVENKIDSLDQTLAKGFTAFTSAGDRQDRSAYMATLTGGKVVHNNIVIEENFASVVNNTATVGGKGKFTITINGSQKTIHLSYLEVFIRANPHDPWKMLALHAGLLPN</sequence>
<dbReference type="Pfam" id="PF14534">
    <property type="entry name" value="DUF4440"/>
    <property type="match status" value="1"/>
</dbReference>
<dbReference type="OrthoDB" id="798860at2"/>
<comment type="caution">
    <text evidence="3">The sequence shown here is derived from an EMBL/GenBank/DDBJ whole genome shotgun (WGS) entry which is preliminary data.</text>
</comment>
<feature type="signal peptide" evidence="1">
    <location>
        <begin position="1"/>
        <end position="25"/>
    </location>
</feature>
<feature type="chain" id="PRO_5019720933" evidence="1">
    <location>
        <begin position="26"/>
        <end position="145"/>
    </location>
</feature>